<keyword evidence="7" id="KW-1185">Reference proteome</keyword>
<comment type="similarity">
    <text evidence="1">Belongs to the peptidase C40 family.</text>
</comment>
<dbReference type="OrthoDB" id="6058745at2"/>
<dbReference type="PROSITE" id="PS51935">
    <property type="entry name" value="NLPC_P60"/>
    <property type="match status" value="1"/>
</dbReference>
<evidence type="ECO:0000313" key="6">
    <source>
        <dbReference type="EMBL" id="CRK74120.1"/>
    </source>
</evidence>
<dbReference type="InterPro" id="IPR000064">
    <property type="entry name" value="NLP_P60_dom"/>
</dbReference>
<dbReference type="GO" id="GO:0008234">
    <property type="term" value="F:cysteine-type peptidase activity"/>
    <property type="evidence" value="ECO:0007669"/>
    <property type="project" value="UniProtKB-KW"/>
</dbReference>
<feature type="domain" description="NlpC/P60" evidence="5">
    <location>
        <begin position="1"/>
        <end position="137"/>
    </location>
</feature>
<dbReference type="Pfam" id="PF00877">
    <property type="entry name" value="NLPC_P60"/>
    <property type="match status" value="1"/>
</dbReference>
<gene>
    <name evidence="6" type="ORF">NIG5292_00145</name>
</gene>
<evidence type="ECO:0000259" key="5">
    <source>
        <dbReference type="PROSITE" id="PS51935"/>
    </source>
</evidence>
<accession>A0A0U1NHB3</accession>
<protein>
    <submittedName>
        <fullName evidence="6">Putative phage cell wall peptidase, NlpC/P60 family</fullName>
    </submittedName>
</protein>
<dbReference type="GO" id="GO:0006508">
    <property type="term" value="P:proteolysis"/>
    <property type="evidence" value="ECO:0007669"/>
    <property type="project" value="UniProtKB-KW"/>
</dbReference>
<dbReference type="InterPro" id="IPR038765">
    <property type="entry name" value="Papain-like_cys_pep_sf"/>
</dbReference>
<evidence type="ECO:0000256" key="1">
    <source>
        <dbReference type="ARBA" id="ARBA00007074"/>
    </source>
</evidence>
<dbReference type="EMBL" id="CVQV01000002">
    <property type="protein sequence ID" value="CRK74120.1"/>
    <property type="molecule type" value="Genomic_DNA"/>
</dbReference>
<keyword evidence="3" id="KW-0378">Hydrolase</keyword>
<evidence type="ECO:0000256" key="2">
    <source>
        <dbReference type="ARBA" id="ARBA00022670"/>
    </source>
</evidence>
<dbReference type="SUPFAM" id="SSF54001">
    <property type="entry name" value="Cysteine proteinases"/>
    <property type="match status" value="1"/>
</dbReference>
<dbReference type="RefSeq" id="WP_048597420.1">
    <property type="nucleotide sequence ID" value="NZ_CBFHGK010000003.1"/>
</dbReference>
<dbReference type="NCBIfam" id="TIGR02219">
    <property type="entry name" value="phage_NlpC_fam"/>
    <property type="match status" value="1"/>
</dbReference>
<evidence type="ECO:0000256" key="3">
    <source>
        <dbReference type="ARBA" id="ARBA00022801"/>
    </source>
</evidence>
<proteinExistence type="inferred from homology"/>
<name>A0A0U1NHB3_9RHOB</name>
<evidence type="ECO:0000256" key="4">
    <source>
        <dbReference type="ARBA" id="ARBA00022807"/>
    </source>
</evidence>
<sequence>MSAALFVAHARRWIGKPYVHQASEMNAGCDCLGLLRGVWRDVFGHSPEVPPAYAPTWSEVSGDEVLWNALLRYFEPSETGVVLLFRVHSNAAAKHVGILSACGENSTFIHSYQYHGVVESPLSTPWKRRIVARFDVPVFGEL</sequence>
<reference evidence="6 7" key="1">
    <citation type="submission" date="2015-04" db="EMBL/GenBank/DDBJ databases">
        <authorList>
            <person name="Syromyatnikov M.Y."/>
            <person name="Popov V.N."/>
        </authorList>
    </citation>
    <scope>NUCLEOTIDE SEQUENCE [LARGE SCALE GENOMIC DNA]</scope>
    <source>
        <strain evidence="6 7">CECT 5292</strain>
    </source>
</reference>
<keyword evidence="2" id="KW-0645">Protease</keyword>
<dbReference type="Proteomes" id="UP000048949">
    <property type="component" value="Unassembled WGS sequence"/>
</dbReference>
<organism evidence="6 7">
    <name type="scientific">Nereida ignava</name>
    <dbReference type="NCBI Taxonomy" id="282199"/>
    <lineage>
        <taxon>Bacteria</taxon>
        <taxon>Pseudomonadati</taxon>
        <taxon>Pseudomonadota</taxon>
        <taxon>Alphaproteobacteria</taxon>
        <taxon>Rhodobacterales</taxon>
        <taxon>Roseobacteraceae</taxon>
        <taxon>Nereida</taxon>
    </lineage>
</organism>
<evidence type="ECO:0000313" key="7">
    <source>
        <dbReference type="Proteomes" id="UP000048949"/>
    </source>
</evidence>
<dbReference type="InterPro" id="IPR011929">
    <property type="entry name" value="Phage_pept_NlpC/P60"/>
</dbReference>
<keyword evidence="4" id="KW-0788">Thiol protease</keyword>
<dbReference type="STRING" id="282199.GCA_001049735_00145"/>
<dbReference type="AlphaFoldDB" id="A0A0U1NHB3"/>
<dbReference type="Gene3D" id="3.90.1720.10">
    <property type="entry name" value="endopeptidase domain like (from Nostoc punctiforme)"/>
    <property type="match status" value="1"/>
</dbReference>